<evidence type="ECO:0000313" key="2">
    <source>
        <dbReference type="Proteomes" id="UP001619887"/>
    </source>
</evidence>
<dbReference type="PANTHER" id="PTHR46880">
    <property type="entry name" value="RAS-ASSOCIATING DOMAIN-CONTAINING PROTEIN"/>
    <property type="match status" value="1"/>
</dbReference>
<organism evidence="1 2">
    <name type="scientific">Pagothenia borchgrevinki</name>
    <name type="common">Bald rockcod</name>
    <name type="synonym">Trematomus borchgrevinki</name>
    <dbReference type="NCBI Taxonomy" id="8213"/>
    <lineage>
        <taxon>Eukaryota</taxon>
        <taxon>Metazoa</taxon>
        <taxon>Chordata</taxon>
        <taxon>Craniata</taxon>
        <taxon>Vertebrata</taxon>
        <taxon>Euteleostomi</taxon>
        <taxon>Actinopterygii</taxon>
        <taxon>Neopterygii</taxon>
        <taxon>Teleostei</taxon>
        <taxon>Neoteleostei</taxon>
        <taxon>Acanthomorphata</taxon>
        <taxon>Eupercaria</taxon>
        <taxon>Perciformes</taxon>
        <taxon>Notothenioidei</taxon>
        <taxon>Nototheniidae</taxon>
        <taxon>Pagothenia</taxon>
    </lineage>
</organism>
<dbReference type="EMBL" id="JBIYXZ010002070">
    <property type="protein sequence ID" value="KAL3064913.1"/>
    <property type="molecule type" value="Genomic_DNA"/>
</dbReference>
<comment type="caution">
    <text evidence="1">The sequence shown here is derived from an EMBL/GenBank/DDBJ whole genome shotgun (WGS) entry which is preliminary data.</text>
</comment>
<dbReference type="PANTHER" id="PTHR46880:SF5">
    <property type="entry name" value="DUF4371 DOMAIN-CONTAINING PROTEIN"/>
    <property type="match status" value="1"/>
</dbReference>
<evidence type="ECO:0008006" key="3">
    <source>
        <dbReference type="Google" id="ProtNLM"/>
    </source>
</evidence>
<accession>A0ABD2HGH0</accession>
<gene>
    <name evidence="1" type="ORF">OYC64_001027</name>
</gene>
<dbReference type="Proteomes" id="UP001619887">
    <property type="component" value="Unassembled WGS sequence"/>
</dbReference>
<protein>
    <recommendedName>
        <fullName evidence="3">DUF4371 domain-containing protein</fullName>
    </recommendedName>
</protein>
<proteinExistence type="predicted"/>
<keyword evidence="2" id="KW-1185">Reference proteome</keyword>
<reference evidence="1 2" key="1">
    <citation type="journal article" date="2022" name="G3 (Bethesda)">
        <title>Evaluating Illumina-, Nanopore-, and PacBio-based genome assembly strategies with the bald notothen, Trematomus borchgrevinki.</title>
        <authorList>
            <person name="Rayamajhi N."/>
            <person name="Cheng C.C."/>
            <person name="Catchen J.M."/>
        </authorList>
    </citation>
    <scope>NUCLEOTIDE SEQUENCE [LARGE SCALE GENOMIC DNA]</scope>
    <source>
        <strain evidence="1">AGRC-2024</strain>
    </source>
</reference>
<reference evidence="1 2" key="2">
    <citation type="journal article" date="2024" name="G3 (Bethesda)">
        <title>The genome of the cryopelagic Antarctic bald notothen, Trematomus borchgrevinki.</title>
        <authorList>
            <person name="Rayamajhi N."/>
            <person name="Rivera-Colon A.G."/>
            <person name="Minhas B.F."/>
            <person name="Cheng C.C."/>
            <person name="Catchen J.M."/>
        </authorList>
    </citation>
    <scope>NUCLEOTIDE SEQUENCE [LARGE SCALE GENOMIC DNA]</scope>
    <source>
        <strain evidence="1">AGRC-2024</strain>
    </source>
</reference>
<evidence type="ECO:0000313" key="1">
    <source>
        <dbReference type="EMBL" id="KAL3064913.1"/>
    </source>
</evidence>
<dbReference type="AlphaFoldDB" id="A0ABD2HGH0"/>
<dbReference type="SUPFAM" id="SSF53098">
    <property type="entry name" value="Ribonuclease H-like"/>
    <property type="match status" value="1"/>
</dbReference>
<sequence length="279" mass="31147">MASEHHKIACQHQSGLTTGNTVLVSFEPTVVLEHEAVVGALNRLYWLIKHEITHHTNYPASLELANLLGCTYFDKLNIGYKTNYRSHRIIDEILATVVEQPILRAIALSKAIGLEIDETTDVSVCRQMDIHVRYLDQEGKLWSQFLDLICLTDGKADSIVLALKNIIQMKGIPVHVIFGLGTDGAAVMTGKHNGVAKQLSNEWPWLFSVHCAAHRLALACKDASEDVPYMATFRDHLEQLHLYFRNSANHSASLKAAAEVLGVCELKVKQVKDTRWLST</sequence>
<dbReference type="InterPro" id="IPR012337">
    <property type="entry name" value="RNaseH-like_sf"/>
</dbReference>
<name>A0ABD2HGH0_PAGBO</name>